<gene>
    <name evidence="8" type="ORF">EVOR1521_LOCUS30231</name>
</gene>
<evidence type="ECO:0000256" key="4">
    <source>
        <dbReference type="ARBA" id="ARBA00022691"/>
    </source>
</evidence>
<dbReference type="AlphaFoldDB" id="A0AA36JPZ2"/>
<dbReference type="EMBL" id="CAUJNA010003748">
    <property type="protein sequence ID" value="CAJ1409029.1"/>
    <property type="molecule type" value="Genomic_DNA"/>
</dbReference>
<dbReference type="SUPFAM" id="SSF53335">
    <property type="entry name" value="S-adenosyl-L-methionine-dependent methyltransferases"/>
    <property type="match status" value="1"/>
</dbReference>
<dbReference type="GO" id="GO:0008173">
    <property type="term" value="F:RNA methyltransferase activity"/>
    <property type="evidence" value="ECO:0007669"/>
    <property type="project" value="TreeGrafter"/>
</dbReference>
<evidence type="ECO:0000256" key="2">
    <source>
        <dbReference type="ARBA" id="ARBA00022603"/>
    </source>
</evidence>
<feature type="region of interest" description="Disordered" evidence="5">
    <location>
        <begin position="244"/>
        <end position="268"/>
    </location>
</feature>
<keyword evidence="6" id="KW-0732">Signal</keyword>
<protein>
    <recommendedName>
        <fullName evidence="7">Ribosomal RNA methyltransferase FtsJ domain-containing protein</fullName>
    </recommendedName>
</protein>
<dbReference type="PANTHER" id="PTHR10920">
    <property type="entry name" value="RIBOSOMAL RNA METHYLTRANSFERASE"/>
    <property type="match status" value="1"/>
</dbReference>
<keyword evidence="3" id="KW-0808">Transferase</keyword>
<dbReference type="HAMAP" id="MF_01547">
    <property type="entry name" value="RNA_methyltr_E"/>
    <property type="match status" value="1"/>
</dbReference>
<dbReference type="InterPro" id="IPR050082">
    <property type="entry name" value="RNA_methyltr_RlmE"/>
</dbReference>
<dbReference type="GO" id="GO:0006364">
    <property type="term" value="P:rRNA processing"/>
    <property type="evidence" value="ECO:0007669"/>
    <property type="project" value="UniProtKB-KW"/>
</dbReference>
<proteinExistence type="inferred from homology"/>
<dbReference type="Gene3D" id="3.40.50.150">
    <property type="entry name" value="Vaccinia Virus protein VP39"/>
    <property type="match status" value="1"/>
</dbReference>
<evidence type="ECO:0000259" key="7">
    <source>
        <dbReference type="Pfam" id="PF01728"/>
    </source>
</evidence>
<dbReference type="GO" id="GO:0001510">
    <property type="term" value="P:RNA methylation"/>
    <property type="evidence" value="ECO:0007669"/>
    <property type="project" value="InterPro"/>
</dbReference>
<dbReference type="InterPro" id="IPR029063">
    <property type="entry name" value="SAM-dependent_MTases_sf"/>
</dbReference>
<feature type="signal peptide" evidence="6">
    <location>
        <begin position="1"/>
        <end position="24"/>
    </location>
</feature>
<dbReference type="Proteomes" id="UP001178507">
    <property type="component" value="Unassembled WGS sequence"/>
</dbReference>
<evidence type="ECO:0000256" key="5">
    <source>
        <dbReference type="SAM" id="MobiDB-lite"/>
    </source>
</evidence>
<dbReference type="InterPro" id="IPR015507">
    <property type="entry name" value="rRNA-MeTfrase_E"/>
</dbReference>
<feature type="domain" description="Ribosomal RNA methyltransferase FtsJ" evidence="7">
    <location>
        <begin position="68"/>
        <end position="237"/>
    </location>
</feature>
<sequence length="268" mass="30591">MSKYVFRVCLVTLLGLGGFQHVRELELPAFTGLWLPEERCRTSLRAGPTPYTPDEYWTRRAREEGVPARAYYKLEELDRRLSLFRPGHKVLDLGCWPGSWTLYAARKIGAKGRVLGIDLKEVDFPLPKNAQTRVEDARHFRGANVPMLDVIISDMAPKTIGQRGADQGRSTELVETVLSIADFKLKEGGKMVAKHFEGAETMELKHRMRSRFEKCRIIKTQASRTQSFELYLCCIGKKPSNLQAPATWQAPRRSRRTQRPAPQSFNGW</sequence>
<keyword evidence="9" id="KW-1185">Reference proteome</keyword>
<keyword evidence="1" id="KW-0698">rRNA processing</keyword>
<evidence type="ECO:0000256" key="6">
    <source>
        <dbReference type="SAM" id="SignalP"/>
    </source>
</evidence>
<evidence type="ECO:0000313" key="8">
    <source>
        <dbReference type="EMBL" id="CAJ1409029.1"/>
    </source>
</evidence>
<reference evidence="8" key="1">
    <citation type="submission" date="2023-08" db="EMBL/GenBank/DDBJ databases">
        <authorList>
            <person name="Chen Y."/>
            <person name="Shah S."/>
            <person name="Dougan E. K."/>
            <person name="Thang M."/>
            <person name="Chan C."/>
        </authorList>
    </citation>
    <scope>NUCLEOTIDE SEQUENCE</scope>
</reference>
<evidence type="ECO:0000256" key="1">
    <source>
        <dbReference type="ARBA" id="ARBA00022552"/>
    </source>
</evidence>
<keyword evidence="4" id="KW-0949">S-adenosyl-L-methionine</keyword>
<evidence type="ECO:0000256" key="3">
    <source>
        <dbReference type="ARBA" id="ARBA00022679"/>
    </source>
</evidence>
<name>A0AA36JPZ2_9DINO</name>
<organism evidence="8 9">
    <name type="scientific">Effrenium voratum</name>
    <dbReference type="NCBI Taxonomy" id="2562239"/>
    <lineage>
        <taxon>Eukaryota</taxon>
        <taxon>Sar</taxon>
        <taxon>Alveolata</taxon>
        <taxon>Dinophyceae</taxon>
        <taxon>Suessiales</taxon>
        <taxon>Symbiodiniaceae</taxon>
        <taxon>Effrenium</taxon>
    </lineage>
</organism>
<dbReference type="PANTHER" id="PTHR10920:SF13">
    <property type="entry name" value="PRE-RRNA 2'-O-RIBOSE RNA METHYLTRANSFERASE FTSJ3"/>
    <property type="match status" value="1"/>
</dbReference>
<feature type="chain" id="PRO_5041428371" description="Ribosomal RNA methyltransferase FtsJ domain-containing protein" evidence="6">
    <location>
        <begin position="25"/>
        <end position="268"/>
    </location>
</feature>
<dbReference type="InterPro" id="IPR002877">
    <property type="entry name" value="RNA_MeTrfase_FtsJ_dom"/>
</dbReference>
<comment type="caution">
    <text evidence="8">The sequence shown here is derived from an EMBL/GenBank/DDBJ whole genome shotgun (WGS) entry which is preliminary data.</text>
</comment>
<accession>A0AA36JPZ2</accession>
<keyword evidence="2" id="KW-0489">Methyltransferase</keyword>
<dbReference type="Pfam" id="PF01728">
    <property type="entry name" value="FtsJ"/>
    <property type="match status" value="1"/>
</dbReference>
<dbReference type="CDD" id="cd02440">
    <property type="entry name" value="AdoMet_MTases"/>
    <property type="match status" value="1"/>
</dbReference>
<evidence type="ECO:0000313" key="9">
    <source>
        <dbReference type="Proteomes" id="UP001178507"/>
    </source>
</evidence>